<sequence>MKTEYVLNFSDQIDQAISELVKKHNLTLSQEDFWDFEKENPEVVIFKVAKKIVAMEKGVTMKDIIEILKKDLYIAQEKADKLAHDIKNNVVSLAQPEEEIEVKKEVDQKERYRQELLNKIRGNSNIPVPKEMPPDSYIKKVDILDVEENAENIQHAQQRVTKEEPKPQPKLESKPDTYREPIE</sequence>
<organism evidence="2 3">
    <name type="scientific">Candidatus Staskawiczbacteria bacterium RIFCSPHIGHO2_02_FULL_33_16</name>
    <dbReference type="NCBI Taxonomy" id="1802204"/>
    <lineage>
        <taxon>Bacteria</taxon>
        <taxon>Candidatus Staskawicziibacteriota</taxon>
    </lineage>
</organism>
<dbReference type="EMBL" id="MHOQ01000022">
    <property type="protein sequence ID" value="OGZ66764.1"/>
    <property type="molecule type" value="Genomic_DNA"/>
</dbReference>
<name>A0A1G2HW34_9BACT</name>
<evidence type="ECO:0000256" key="1">
    <source>
        <dbReference type="SAM" id="MobiDB-lite"/>
    </source>
</evidence>
<feature type="compositionally biased region" description="Basic and acidic residues" evidence="1">
    <location>
        <begin position="160"/>
        <end position="183"/>
    </location>
</feature>
<comment type="caution">
    <text evidence="2">The sequence shown here is derived from an EMBL/GenBank/DDBJ whole genome shotgun (WGS) entry which is preliminary data.</text>
</comment>
<evidence type="ECO:0000313" key="2">
    <source>
        <dbReference type="EMBL" id="OGZ66764.1"/>
    </source>
</evidence>
<dbReference type="Proteomes" id="UP000179183">
    <property type="component" value="Unassembled WGS sequence"/>
</dbReference>
<evidence type="ECO:0000313" key="3">
    <source>
        <dbReference type="Proteomes" id="UP000179183"/>
    </source>
</evidence>
<dbReference type="AlphaFoldDB" id="A0A1G2HW34"/>
<protein>
    <submittedName>
        <fullName evidence="2">Uncharacterized protein</fullName>
    </submittedName>
</protein>
<accession>A0A1G2HW34</accession>
<proteinExistence type="predicted"/>
<gene>
    <name evidence="2" type="ORF">A3D34_03575</name>
</gene>
<reference evidence="2 3" key="1">
    <citation type="journal article" date="2016" name="Nat. Commun.">
        <title>Thousands of microbial genomes shed light on interconnected biogeochemical processes in an aquifer system.</title>
        <authorList>
            <person name="Anantharaman K."/>
            <person name="Brown C.T."/>
            <person name="Hug L.A."/>
            <person name="Sharon I."/>
            <person name="Castelle C.J."/>
            <person name="Probst A.J."/>
            <person name="Thomas B.C."/>
            <person name="Singh A."/>
            <person name="Wilkins M.J."/>
            <person name="Karaoz U."/>
            <person name="Brodie E.L."/>
            <person name="Williams K.H."/>
            <person name="Hubbard S.S."/>
            <person name="Banfield J.F."/>
        </authorList>
    </citation>
    <scope>NUCLEOTIDE SEQUENCE [LARGE SCALE GENOMIC DNA]</scope>
</reference>
<feature type="region of interest" description="Disordered" evidence="1">
    <location>
        <begin position="155"/>
        <end position="183"/>
    </location>
</feature>